<organism evidence="16 17">
    <name type="scientific">Sulfuricurvum kujiense</name>
    <dbReference type="NCBI Taxonomy" id="148813"/>
    <lineage>
        <taxon>Bacteria</taxon>
        <taxon>Pseudomonadati</taxon>
        <taxon>Campylobacterota</taxon>
        <taxon>Epsilonproteobacteria</taxon>
        <taxon>Campylobacterales</taxon>
        <taxon>Sulfurimonadaceae</taxon>
        <taxon>Sulfuricurvum</taxon>
    </lineage>
</organism>
<feature type="domain" description="Aminopeptidase N-like N-terminal" evidence="15">
    <location>
        <begin position="104"/>
        <end position="187"/>
    </location>
</feature>
<dbReference type="Pfam" id="PF17900">
    <property type="entry name" value="Peptidase_M1_N"/>
    <property type="match status" value="1"/>
</dbReference>
<reference evidence="16 17" key="1">
    <citation type="journal article" date="2017" name="Front. Microbiol.">
        <title>Comparative Genomic Analysis of the Class Epsilonproteobacteria and Proposed Reclassification to Epsilonbacteraeota (phyl. nov.).</title>
        <authorList>
            <person name="Waite D.W."/>
            <person name="Vanwonterghem I."/>
            <person name="Rinke C."/>
            <person name="Parks D.H."/>
            <person name="Zhang Y."/>
            <person name="Takai K."/>
            <person name="Sievert S.M."/>
            <person name="Simon J."/>
            <person name="Campbell B.J."/>
            <person name="Hanson T.E."/>
            <person name="Woyke T."/>
            <person name="Klotz M.G."/>
            <person name="Hugenholtz P."/>
        </authorList>
    </citation>
    <scope>NUCLEOTIDE SEQUENCE [LARGE SCALE GENOMIC DNA]</scope>
    <source>
        <strain evidence="16">UBA12443</strain>
    </source>
</reference>
<dbReference type="SUPFAM" id="SSF63737">
    <property type="entry name" value="Leukotriene A4 hydrolase N-terminal domain"/>
    <property type="match status" value="1"/>
</dbReference>
<dbReference type="Pfam" id="PF01433">
    <property type="entry name" value="Peptidase_M1"/>
    <property type="match status" value="1"/>
</dbReference>
<keyword evidence="8" id="KW-0479">Metal-binding</keyword>
<dbReference type="GO" id="GO:0008270">
    <property type="term" value="F:zinc ion binding"/>
    <property type="evidence" value="ECO:0007669"/>
    <property type="project" value="InterPro"/>
</dbReference>
<dbReference type="SUPFAM" id="SSF55486">
    <property type="entry name" value="Metalloproteases ('zincins'), catalytic domain"/>
    <property type="match status" value="1"/>
</dbReference>
<dbReference type="Gene3D" id="1.25.50.10">
    <property type="entry name" value="Peptidase M1, alanyl aminopeptidase, C-terminal domain"/>
    <property type="match status" value="1"/>
</dbReference>
<dbReference type="Proteomes" id="UP000228859">
    <property type="component" value="Unassembled WGS sequence"/>
</dbReference>
<evidence type="ECO:0000259" key="13">
    <source>
        <dbReference type="Pfam" id="PF11940"/>
    </source>
</evidence>
<dbReference type="InterPro" id="IPR045357">
    <property type="entry name" value="Aminopeptidase_N-like_N"/>
</dbReference>
<dbReference type="InterPro" id="IPR042097">
    <property type="entry name" value="Aminopeptidase_N-like_N_sf"/>
</dbReference>
<feature type="domain" description="Peptidase M1 alanyl aminopeptidase C-terminal" evidence="14">
    <location>
        <begin position="553"/>
        <end position="865"/>
    </location>
</feature>
<gene>
    <name evidence="16" type="ORF">CFH83_03265</name>
</gene>
<dbReference type="GO" id="GO:0016285">
    <property type="term" value="F:alanyl aminopeptidase activity"/>
    <property type="evidence" value="ECO:0007669"/>
    <property type="project" value="UniProtKB-EC"/>
</dbReference>
<dbReference type="InterPro" id="IPR027268">
    <property type="entry name" value="Peptidase_M4/M1_CTD_sf"/>
</dbReference>
<comment type="caution">
    <text evidence="16">The sequence shown here is derived from an EMBL/GenBank/DDBJ whole genome shotgun (WGS) entry which is preliminary data.</text>
</comment>
<dbReference type="FunFam" id="3.30.2010.30:FF:000002">
    <property type="entry name" value="Putative aminopeptidase N"/>
    <property type="match status" value="1"/>
</dbReference>
<proteinExistence type="inferred from homology"/>
<keyword evidence="10" id="KW-0862">Zinc</keyword>
<dbReference type="AlphaFoldDB" id="A0A2D3WKY7"/>
<dbReference type="InterPro" id="IPR038438">
    <property type="entry name" value="PepN_Ig-like_sf"/>
</dbReference>
<dbReference type="Pfam" id="PF11940">
    <property type="entry name" value="DUF3458"/>
    <property type="match status" value="1"/>
</dbReference>
<dbReference type="EMBL" id="DLUI01000051">
    <property type="protein sequence ID" value="DAB38956.1"/>
    <property type="molecule type" value="Genomic_DNA"/>
</dbReference>
<evidence type="ECO:0000313" key="17">
    <source>
        <dbReference type="Proteomes" id="UP000228859"/>
    </source>
</evidence>
<evidence type="ECO:0000256" key="3">
    <source>
        <dbReference type="ARBA" id="ARBA00010136"/>
    </source>
</evidence>
<dbReference type="InterPro" id="IPR012779">
    <property type="entry name" value="Peptidase_M1_pepN"/>
</dbReference>
<dbReference type="EC" id="3.4.11.2" evidence="4"/>
<feature type="domain" description="Peptidase M1 alanyl aminopeptidase Ig-like fold" evidence="13">
    <location>
        <begin position="446"/>
        <end position="546"/>
    </location>
</feature>
<protein>
    <recommendedName>
        <fullName evidence="5">Aminopeptidase N</fullName>
        <ecNumber evidence="4">3.4.11.2</ecNumber>
    </recommendedName>
</protein>
<dbReference type="PANTHER" id="PTHR46322:SF1">
    <property type="entry name" value="PUROMYCIN-SENSITIVE AMINOPEPTIDASE"/>
    <property type="match status" value="1"/>
</dbReference>
<dbReference type="InterPro" id="IPR035414">
    <property type="entry name" value="Peptidase_M1_pepN_Ig-like"/>
</dbReference>
<keyword evidence="9" id="KW-0378">Hydrolase</keyword>
<evidence type="ECO:0000313" key="16">
    <source>
        <dbReference type="EMBL" id="DAB38956.1"/>
    </source>
</evidence>
<dbReference type="Gene3D" id="2.60.40.1730">
    <property type="entry name" value="tricorn interacting facor f3 domain"/>
    <property type="match status" value="1"/>
</dbReference>
<accession>A0A2D3WKY7</accession>
<evidence type="ECO:0000256" key="1">
    <source>
        <dbReference type="ARBA" id="ARBA00000098"/>
    </source>
</evidence>
<evidence type="ECO:0000256" key="10">
    <source>
        <dbReference type="ARBA" id="ARBA00022833"/>
    </source>
</evidence>
<evidence type="ECO:0000259" key="15">
    <source>
        <dbReference type="Pfam" id="PF17900"/>
    </source>
</evidence>
<evidence type="ECO:0000259" key="12">
    <source>
        <dbReference type="Pfam" id="PF01433"/>
    </source>
</evidence>
<dbReference type="CDD" id="cd09600">
    <property type="entry name" value="M1_APN"/>
    <property type="match status" value="1"/>
</dbReference>
<name>A0A2D3WKY7_9BACT</name>
<dbReference type="Pfam" id="PF17432">
    <property type="entry name" value="DUF3458_C"/>
    <property type="match status" value="1"/>
</dbReference>
<sequence>MQEHKTIYFKEYTPSPYTIVSCSLEFIIEESSTRVENIMEVQRRDSEARELKLDGEMLDLELLWVDDILYSDDMYIKEESAIRIPLDRDTARIRIINRIYPDQNTELEGLYRSGGIWCTQNEPEGFRRITYFIDRPDVMSTFTTKIIASKERCPILLSNGNLRGTATLDNGKHLAVWEDPIPKPCYLFALVAGDLGSIHDSYTTASGKKVDLAIYCDRGNEDKCHHAMRSLKKSMEWDEITYGREYDLEIYNIVAVDSFNMGAMENKGLNIFNSHYVLADEDSATDSDFMGIESVIAHEYFHNWTGNRITCRNWFELTLKEGLTVFRDQSFSADMNSPLTQRLDDLRALRERQFVEDAGPTAHPIKPDHYMEINNFYTATVYEKGAEVIRMMHTVLGGEKFRAAMDYYFEKFDGKAVGTEEFLESMQSQSPVDLTQFKRWYSQERTPILRVSSEYFPKSAELVLKIIQIIPKNTKNQEQLPYAMPLRIALLASDGSEYELKTDDVTLLHQDVLWLEKEISEIVFKEIATPPRLSLNRGFSAPVIIECETLNYPFLMTYENEGFVRYEAAHRFGIETLEAMMSGEEANERYIESYGALLCDESIEAMFKSQILELPSITTLMQRQERIDVAAIVTAQEKLKQILAQRYFGELHKNIELLYDPSNAHIDGVSMGKRALKNRLLGIVMSLRDETTSAVCLEHYRQSHSMSERLAALDLLENYAPELAKSALEDFYNRYSDQTLVMNKYFSVLASSRRVATLERVIALQEDSAYDVKVPNLVRALIGSFARNPIAFYDQSGDGFAFVADKVIEIDALNPQIASGLAGAFKNYGRLNSDQKILMGRELERIKNHPNLSNNVYEIVTKILEAC</sequence>
<dbReference type="NCBIfam" id="TIGR02414">
    <property type="entry name" value="pepN_proteo"/>
    <property type="match status" value="1"/>
</dbReference>
<dbReference type="GO" id="GO:0008237">
    <property type="term" value="F:metallopeptidase activity"/>
    <property type="evidence" value="ECO:0007669"/>
    <property type="project" value="UniProtKB-KW"/>
</dbReference>
<evidence type="ECO:0000256" key="8">
    <source>
        <dbReference type="ARBA" id="ARBA00022723"/>
    </source>
</evidence>
<evidence type="ECO:0000256" key="2">
    <source>
        <dbReference type="ARBA" id="ARBA00001947"/>
    </source>
</evidence>
<dbReference type="InterPro" id="IPR024601">
    <property type="entry name" value="Peptidase_M1_pepN_C"/>
</dbReference>
<evidence type="ECO:0000256" key="4">
    <source>
        <dbReference type="ARBA" id="ARBA00012564"/>
    </source>
</evidence>
<comment type="similarity">
    <text evidence="3">Belongs to the peptidase M1 family.</text>
</comment>
<evidence type="ECO:0000256" key="11">
    <source>
        <dbReference type="ARBA" id="ARBA00023049"/>
    </source>
</evidence>
<dbReference type="InterPro" id="IPR001930">
    <property type="entry name" value="Peptidase_M1"/>
</dbReference>
<dbReference type="Gene3D" id="1.10.390.10">
    <property type="entry name" value="Neutral Protease Domain 2"/>
    <property type="match status" value="1"/>
</dbReference>
<evidence type="ECO:0000256" key="6">
    <source>
        <dbReference type="ARBA" id="ARBA00022438"/>
    </source>
</evidence>
<keyword evidence="7" id="KW-0645">Protease</keyword>
<evidence type="ECO:0000256" key="7">
    <source>
        <dbReference type="ARBA" id="ARBA00022670"/>
    </source>
</evidence>
<keyword evidence="6 16" id="KW-0031">Aminopeptidase</keyword>
<dbReference type="GO" id="GO:0006508">
    <property type="term" value="P:proteolysis"/>
    <property type="evidence" value="ECO:0007669"/>
    <property type="project" value="UniProtKB-KW"/>
</dbReference>
<dbReference type="Gene3D" id="2.60.40.1840">
    <property type="match status" value="1"/>
</dbReference>
<comment type="cofactor">
    <cofactor evidence="2">
        <name>Zn(2+)</name>
        <dbReference type="ChEBI" id="CHEBI:29105"/>
    </cofactor>
</comment>
<dbReference type="PANTHER" id="PTHR46322">
    <property type="entry name" value="PUROMYCIN-SENSITIVE AMINOPEPTIDASE"/>
    <property type="match status" value="1"/>
</dbReference>
<feature type="domain" description="Peptidase M1 membrane alanine aminopeptidase" evidence="12">
    <location>
        <begin position="227"/>
        <end position="440"/>
    </location>
</feature>
<dbReference type="PRINTS" id="PR00756">
    <property type="entry name" value="ALADIPTASE"/>
</dbReference>
<evidence type="ECO:0000256" key="9">
    <source>
        <dbReference type="ARBA" id="ARBA00022801"/>
    </source>
</evidence>
<dbReference type="Gene3D" id="3.30.2010.30">
    <property type="match status" value="1"/>
</dbReference>
<keyword evidence="11" id="KW-0482">Metalloprotease</keyword>
<dbReference type="InterPro" id="IPR037144">
    <property type="entry name" value="Peptidase_M1_pepN_C_sf"/>
</dbReference>
<dbReference type="RefSeq" id="WP_303662877.1">
    <property type="nucleotide sequence ID" value="NZ_DLUI01000051.1"/>
</dbReference>
<evidence type="ECO:0000259" key="14">
    <source>
        <dbReference type="Pfam" id="PF17432"/>
    </source>
</evidence>
<evidence type="ECO:0000256" key="5">
    <source>
        <dbReference type="ARBA" id="ARBA00015611"/>
    </source>
</evidence>
<dbReference type="PROSITE" id="PS51257">
    <property type="entry name" value="PROKAR_LIPOPROTEIN"/>
    <property type="match status" value="1"/>
</dbReference>
<comment type="catalytic activity">
    <reaction evidence="1">
        <text>Release of an N-terminal amino acid, Xaa-|-Yaa- from a peptide, amide or arylamide. Xaa is preferably Ala, but may be most amino acids including Pro (slow action). When a terminal hydrophobic residue is followed by a prolyl residue, the two may be released as an intact Xaa-Pro dipeptide.</text>
        <dbReference type="EC" id="3.4.11.2"/>
    </reaction>
</comment>
<dbReference type="InterPro" id="IPR014782">
    <property type="entry name" value="Peptidase_M1_dom"/>
</dbReference>